<feature type="signal peptide" evidence="9">
    <location>
        <begin position="1"/>
        <end position="19"/>
    </location>
</feature>
<dbReference type="EMBL" id="CP032869">
    <property type="protein sequence ID" value="AYL93899.1"/>
    <property type="molecule type" value="Genomic_DNA"/>
</dbReference>
<sequence length="771" mass="87549">MKVKLLLFCLVLITGSVKAQSSASLLQEIQKSKADTGRVKKLLALGRLILLKSGAGPKETDSAYRYMQQADLLSIKLNDVKGRANAALLAAMISNKKGDHKNGAALAQKGFDFFKSINDKPGMAEAYIIIGQHYENAGDDIDKKIAYYQQAVDIFKQVGLKEREANTTVGIAELQTMQGKYEIAVKNLQVALAIYQSIGFKNLEQLYDLMGTSLVYLGHIDEALKYELMAVRLMEAKGDQSSLMCTVYNRFAVCYYSLHRWDQALIYYGKALKIARKYKDSISMAVIIGNEVLSYYRLNQPEKALGKLMELKPMLYLFTDPQDQIERYYYYCLVYTRLRQFKMAKVYLDKMEVLKKDAGPQITEIQRAYIGYYIATEQYSKAYPYLQAHEDYYQQKKVLQFLASNQLSWFKVDSGMGKYLSAIKHYQRYKMLTDSVYRTANDKHTSFLQIEFETEKKNAELQLQAKNIQLLKDKEQLQRSRVTAAKASRNMFIGGSAMLLLLLGVGYNRYRLNQRSNRQLRAHQNEINKQNESLQMLNNKQERLIDEKQWLLKEVHHRVKNNLQIVMSLLSTQSAYLENNAALEAITESQNRVRAIALIHHKLYSTDEVASIHMPSYITDLVHNLGDCFDTAGHRIRFEQLVEPIQLDLTQAVPFGLILNEAVTNAIKYAFDSDGGQIVIALQLVGQNDVMLTIADNGRGLPADFDLKSASSLGMEMMKALSKQLRGTFKVQNNGGVTVTVEFEIESVRYNTEAKNAYEKGEPNISSCAGC</sequence>
<dbReference type="Gene3D" id="3.30.565.10">
    <property type="entry name" value="Histidine kinase-like ATPase, C-terminal domain"/>
    <property type="match status" value="1"/>
</dbReference>
<feature type="chain" id="PRO_5019741456" description="histidine kinase" evidence="9">
    <location>
        <begin position="20"/>
        <end position="771"/>
    </location>
</feature>
<keyword evidence="8" id="KW-0175">Coiled coil</keyword>
<dbReference type="OrthoDB" id="1523170at2"/>
<dbReference type="RefSeq" id="WP_119407621.1">
    <property type="nucleotide sequence ID" value="NZ_CP032869.1"/>
</dbReference>
<accession>A0A494VJD7</accession>
<dbReference type="Pfam" id="PF07568">
    <property type="entry name" value="HisKA_2"/>
    <property type="match status" value="1"/>
</dbReference>
<comment type="catalytic activity">
    <reaction evidence="1">
        <text>ATP + protein L-histidine = ADP + protein N-phospho-L-histidine.</text>
        <dbReference type="EC" id="2.7.13.3"/>
    </reaction>
</comment>
<feature type="coiled-coil region" evidence="8">
    <location>
        <begin position="513"/>
        <end position="554"/>
    </location>
</feature>
<keyword evidence="4" id="KW-0808">Transferase</keyword>
<evidence type="ECO:0000259" key="10">
    <source>
        <dbReference type="PROSITE" id="PS50109"/>
    </source>
</evidence>
<evidence type="ECO:0000313" key="11">
    <source>
        <dbReference type="EMBL" id="AYL93899.1"/>
    </source>
</evidence>
<gene>
    <name evidence="11" type="ORF">HYN43_000690</name>
</gene>
<keyword evidence="6" id="KW-0418">Kinase</keyword>
<evidence type="ECO:0000256" key="1">
    <source>
        <dbReference type="ARBA" id="ARBA00000085"/>
    </source>
</evidence>
<dbReference type="PANTHER" id="PTHR41523">
    <property type="entry name" value="TWO-COMPONENT SYSTEM SENSOR PROTEIN"/>
    <property type="match status" value="1"/>
</dbReference>
<dbReference type="SUPFAM" id="SSF55874">
    <property type="entry name" value="ATPase domain of HSP90 chaperone/DNA topoisomerase II/histidine kinase"/>
    <property type="match status" value="1"/>
</dbReference>
<dbReference type="SUPFAM" id="SSF48452">
    <property type="entry name" value="TPR-like"/>
    <property type="match status" value="3"/>
</dbReference>
<dbReference type="PANTHER" id="PTHR41523:SF8">
    <property type="entry name" value="ETHYLENE RESPONSE SENSOR PROTEIN"/>
    <property type="match status" value="1"/>
</dbReference>
<evidence type="ECO:0000256" key="4">
    <source>
        <dbReference type="ARBA" id="ARBA00022679"/>
    </source>
</evidence>
<keyword evidence="5" id="KW-0547">Nucleotide-binding</keyword>
<dbReference type="InterPro" id="IPR003594">
    <property type="entry name" value="HATPase_dom"/>
</dbReference>
<dbReference type="GO" id="GO:0004673">
    <property type="term" value="F:protein histidine kinase activity"/>
    <property type="evidence" value="ECO:0007669"/>
    <property type="project" value="UniProtKB-EC"/>
</dbReference>
<dbReference type="Pfam" id="PF13424">
    <property type="entry name" value="TPR_12"/>
    <property type="match status" value="1"/>
</dbReference>
<evidence type="ECO:0000313" key="12">
    <source>
        <dbReference type="Proteomes" id="UP000270046"/>
    </source>
</evidence>
<dbReference type="InterPro" id="IPR019734">
    <property type="entry name" value="TPR_rpt"/>
</dbReference>
<dbReference type="Proteomes" id="UP000270046">
    <property type="component" value="Chromosome"/>
</dbReference>
<dbReference type="InterPro" id="IPR036890">
    <property type="entry name" value="HATPase_C_sf"/>
</dbReference>
<dbReference type="InterPro" id="IPR005467">
    <property type="entry name" value="His_kinase_dom"/>
</dbReference>
<dbReference type="GO" id="GO:0005524">
    <property type="term" value="F:ATP binding"/>
    <property type="evidence" value="ECO:0007669"/>
    <property type="project" value="UniProtKB-KW"/>
</dbReference>
<dbReference type="InterPro" id="IPR011495">
    <property type="entry name" value="Sig_transdc_His_kin_sub2_dim/P"/>
</dbReference>
<keyword evidence="9" id="KW-0732">Signal</keyword>
<dbReference type="SMART" id="SM00028">
    <property type="entry name" value="TPR"/>
    <property type="match status" value="3"/>
</dbReference>
<keyword evidence="12" id="KW-1185">Reference proteome</keyword>
<reference evidence="11 12" key="1">
    <citation type="submission" date="2018-10" db="EMBL/GenBank/DDBJ databases">
        <title>Genome sequencing of Mucilaginibacter sp. HYN0043.</title>
        <authorList>
            <person name="Kim M."/>
            <person name="Yi H."/>
        </authorList>
    </citation>
    <scope>NUCLEOTIDE SEQUENCE [LARGE SCALE GENOMIC DNA]</scope>
    <source>
        <strain evidence="11 12">HYN0043</strain>
    </source>
</reference>
<dbReference type="SMART" id="SM00387">
    <property type="entry name" value="HATPase_c"/>
    <property type="match status" value="1"/>
</dbReference>
<protein>
    <recommendedName>
        <fullName evidence="2">histidine kinase</fullName>
        <ecNumber evidence="2">2.7.13.3</ecNumber>
    </recommendedName>
</protein>
<evidence type="ECO:0000256" key="5">
    <source>
        <dbReference type="ARBA" id="ARBA00022741"/>
    </source>
</evidence>
<dbReference type="Gene3D" id="3.30.450.20">
    <property type="entry name" value="PAS domain"/>
    <property type="match status" value="1"/>
</dbReference>
<dbReference type="Pfam" id="PF14938">
    <property type="entry name" value="SNAP"/>
    <property type="match status" value="1"/>
</dbReference>
<organism evidence="11 12">
    <name type="scientific">Mucilaginibacter celer</name>
    <dbReference type="NCBI Taxonomy" id="2305508"/>
    <lineage>
        <taxon>Bacteria</taxon>
        <taxon>Pseudomonadati</taxon>
        <taxon>Bacteroidota</taxon>
        <taxon>Sphingobacteriia</taxon>
        <taxon>Sphingobacteriales</taxon>
        <taxon>Sphingobacteriaceae</taxon>
        <taxon>Mucilaginibacter</taxon>
    </lineage>
</organism>
<dbReference type="KEGG" id="muh:HYN43_000690"/>
<dbReference type="InterPro" id="IPR011990">
    <property type="entry name" value="TPR-like_helical_dom_sf"/>
</dbReference>
<dbReference type="AlphaFoldDB" id="A0A494VJD7"/>
<feature type="domain" description="Histidine kinase" evidence="10">
    <location>
        <begin position="658"/>
        <end position="747"/>
    </location>
</feature>
<proteinExistence type="predicted"/>
<keyword evidence="3" id="KW-0597">Phosphoprotein</keyword>
<evidence type="ECO:0000256" key="9">
    <source>
        <dbReference type="SAM" id="SignalP"/>
    </source>
</evidence>
<evidence type="ECO:0000256" key="7">
    <source>
        <dbReference type="ARBA" id="ARBA00022840"/>
    </source>
</evidence>
<evidence type="ECO:0000256" key="8">
    <source>
        <dbReference type="SAM" id="Coils"/>
    </source>
</evidence>
<dbReference type="Pfam" id="PF02518">
    <property type="entry name" value="HATPase_c"/>
    <property type="match status" value="1"/>
</dbReference>
<keyword evidence="7" id="KW-0067">ATP-binding</keyword>
<name>A0A494VJD7_9SPHI</name>
<dbReference type="Gene3D" id="1.25.40.10">
    <property type="entry name" value="Tetratricopeptide repeat domain"/>
    <property type="match status" value="1"/>
</dbReference>
<evidence type="ECO:0000256" key="3">
    <source>
        <dbReference type="ARBA" id="ARBA00022553"/>
    </source>
</evidence>
<evidence type="ECO:0000256" key="6">
    <source>
        <dbReference type="ARBA" id="ARBA00022777"/>
    </source>
</evidence>
<dbReference type="PROSITE" id="PS50109">
    <property type="entry name" value="HIS_KIN"/>
    <property type="match status" value="1"/>
</dbReference>
<dbReference type="EC" id="2.7.13.3" evidence="2"/>
<evidence type="ECO:0000256" key="2">
    <source>
        <dbReference type="ARBA" id="ARBA00012438"/>
    </source>
</evidence>